<dbReference type="KEGG" id="est:DN752_18610"/>
<sequence>MSIFSCESELILPKYEPLEGGFIPRSLPLTYVNADTSDIMVPRMAHYDIHTDNEFEFIENAITIDKEWPYYHINDNRFSANYQGILIYNATLNGKNMSVFRKEKMNYNNYVNGNMWQLENSLDESSQLQWSFIPRDKSQRYIVQMNDLPQQVTIHKYPDTLSRSENTTISFSKANPSDSIYFALKILPKENFEVYGSTPTLYSESTYPTLAKNNQFTFSPADLYSDHSQLDKGDSVFISIVTVKRVVKIIEGQKTAITYKNKNTKPVNIIY</sequence>
<gene>
    <name evidence="1" type="ORF">DN752_18610</name>
</gene>
<dbReference type="Proteomes" id="UP000248688">
    <property type="component" value="Chromosome"/>
</dbReference>
<name>A0A2Z4IM09_9BACT</name>
<dbReference type="AlphaFoldDB" id="A0A2Z4IM09"/>
<proteinExistence type="predicted"/>
<evidence type="ECO:0000313" key="2">
    <source>
        <dbReference type="Proteomes" id="UP000248688"/>
    </source>
</evidence>
<dbReference type="OrthoDB" id="9824115at2"/>
<evidence type="ECO:0000313" key="1">
    <source>
        <dbReference type="EMBL" id="AWW31985.1"/>
    </source>
</evidence>
<accession>A0A2Z4IM09</accession>
<organism evidence="1 2">
    <name type="scientific">Echinicola strongylocentroti</name>
    <dbReference type="NCBI Taxonomy" id="1795355"/>
    <lineage>
        <taxon>Bacteria</taxon>
        <taxon>Pseudomonadati</taxon>
        <taxon>Bacteroidota</taxon>
        <taxon>Cytophagia</taxon>
        <taxon>Cytophagales</taxon>
        <taxon>Cyclobacteriaceae</taxon>
        <taxon>Echinicola</taxon>
    </lineage>
</organism>
<keyword evidence="2" id="KW-1185">Reference proteome</keyword>
<dbReference type="EMBL" id="CP030041">
    <property type="protein sequence ID" value="AWW31985.1"/>
    <property type="molecule type" value="Genomic_DNA"/>
</dbReference>
<reference evidence="1 2" key="1">
    <citation type="submission" date="2018-06" db="EMBL/GenBank/DDBJ databases">
        <title>Echinicola strongylocentroti sp. nov., isolated from a sea urchin Strongylocentrotus intermedius.</title>
        <authorList>
            <person name="Bae S.S."/>
        </authorList>
    </citation>
    <scope>NUCLEOTIDE SEQUENCE [LARGE SCALE GENOMIC DNA]</scope>
    <source>
        <strain evidence="1 2">MEBiC08714</strain>
    </source>
</reference>
<protein>
    <submittedName>
        <fullName evidence="1">Uncharacterized protein</fullName>
    </submittedName>
</protein>